<feature type="transmembrane region" description="Helical" evidence="6">
    <location>
        <begin position="49"/>
        <end position="78"/>
    </location>
</feature>
<name>A0ABW2LE91_9PSEU</name>
<evidence type="ECO:0000256" key="2">
    <source>
        <dbReference type="ARBA" id="ARBA00006143"/>
    </source>
</evidence>
<sequence>MELFGLASLATVAGLVSFSSPCVLPLLPGYISYVSGLSQPDATPDRRRAALGAGLFVLGFSAVFTALGVTSSLLGLLLARHQLVIDKASGALILLMAASMLGLQRIPGLNRQARFDLGRISRGPAGAPLLGAAFGFGWTPCVGPVLASILSTAANTTTATRGALLLLAYSAGLGVPFVLLATGLSRGKDRFGWLRRHARRIEIAGGLLLAVMGLAVMTGDWTALMSRMLAFYARIGWPPL</sequence>
<feature type="transmembrane region" description="Helical" evidence="6">
    <location>
        <begin position="203"/>
        <end position="224"/>
    </location>
</feature>
<reference evidence="9" key="1">
    <citation type="journal article" date="2019" name="Int. J. Syst. Evol. Microbiol.">
        <title>The Global Catalogue of Microorganisms (GCM) 10K type strain sequencing project: providing services to taxonomists for standard genome sequencing and annotation.</title>
        <authorList>
            <consortium name="The Broad Institute Genomics Platform"/>
            <consortium name="The Broad Institute Genome Sequencing Center for Infectious Disease"/>
            <person name="Wu L."/>
            <person name="Ma J."/>
        </authorList>
    </citation>
    <scope>NUCLEOTIDE SEQUENCE [LARGE SCALE GENOMIC DNA]</scope>
    <source>
        <strain evidence="9">WLHS5</strain>
    </source>
</reference>
<feature type="transmembrane region" description="Helical" evidence="6">
    <location>
        <begin position="162"/>
        <end position="183"/>
    </location>
</feature>
<dbReference type="InterPro" id="IPR051790">
    <property type="entry name" value="Cytochrome_c-biogenesis_DsbD"/>
</dbReference>
<gene>
    <name evidence="8" type="ORF">ACFQRI_00590</name>
</gene>
<dbReference type="Pfam" id="PF02683">
    <property type="entry name" value="DsbD_TM"/>
    <property type="match status" value="1"/>
</dbReference>
<protein>
    <submittedName>
        <fullName evidence="8">Cytochrome c biogenesis CcdA family protein</fullName>
    </submittedName>
</protein>
<keyword evidence="5 6" id="KW-0472">Membrane</keyword>
<accession>A0ABW2LE91</accession>
<evidence type="ECO:0000256" key="5">
    <source>
        <dbReference type="ARBA" id="ARBA00023136"/>
    </source>
</evidence>
<evidence type="ECO:0000256" key="3">
    <source>
        <dbReference type="ARBA" id="ARBA00022692"/>
    </source>
</evidence>
<dbReference type="RefSeq" id="WP_380662835.1">
    <property type="nucleotide sequence ID" value="NZ_JBHTCJ010000001.1"/>
</dbReference>
<keyword evidence="3 6" id="KW-0812">Transmembrane</keyword>
<comment type="subcellular location">
    <subcellularLocation>
        <location evidence="1">Membrane</location>
        <topology evidence="1">Multi-pass membrane protein</topology>
    </subcellularLocation>
</comment>
<feature type="transmembrane region" description="Helical" evidence="6">
    <location>
        <begin position="127"/>
        <end position="150"/>
    </location>
</feature>
<feature type="transmembrane region" description="Helical" evidence="6">
    <location>
        <begin position="90"/>
        <end position="107"/>
    </location>
</feature>
<evidence type="ECO:0000256" key="4">
    <source>
        <dbReference type="ARBA" id="ARBA00022989"/>
    </source>
</evidence>
<feature type="domain" description="Cytochrome C biogenesis protein transmembrane" evidence="7">
    <location>
        <begin position="11"/>
        <end position="201"/>
    </location>
</feature>
<proteinExistence type="inferred from homology"/>
<evidence type="ECO:0000256" key="6">
    <source>
        <dbReference type="SAM" id="Phobius"/>
    </source>
</evidence>
<dbReference type="Proteomes" id="UP001596504">
    <property type="component" value="Unassembled WGS sequence"/>
</dbReference>
<comment type="caution">
    <text evidence="8">The sequence shown here is derived from an EMBL/GenBank/DDBJ whole genome shotgun (WGS) entry which is preliminary data.</text>
</comment>
<evidence type="ECO:0000313" key="9">
    <source>
        <dbReference type="Proteomes" id="UP001596504"/>
    </source>
</evidence>
<evidence type="ECO:0000259" key="7">
    <source>
        <dbReference type="Pfam" id="PF02683"/>
    </source>
</evidence>
<dbReference type="PANTHER" id="PTHR31272:SF4">
    <property type="entry name" value="CYTOCHROME C-TYPE BIOGENESIS PROTEIN HI_1454-RELATED"/>
    <property type="match status" value="1"/>
</dbReference>
<keyword evidence="9" id="KW-1185">Reference proteome</keyword>
<dbReference type="EMBL" id="JBHTCJ010000001">
    <property type="protein sequence ID" value="MFC7339890.1"/>
    <property type="molecule type" value="Genomic_DNA"/>
</dbReference>
<evidence type="ECO:0000256" key="1">
    <source>
        <dbReference type="ARBA" id="ARBA00004141"/>
    </source>
</evidence>
<evidence type="ECO:0000313" key="8">
    <source>
        <dbReference type="EMBL" id="MFC7339890.1"/>
    </source>
</evidence>
<keyword evidence="4 6" id="KW-1133">Transmembrane helix</keyword>
<dbReference type="InterPro" id="IPR003834">
    <property type="entry name" value="Cyt_c_assmbl_TM_dom"/>
</dbReference>
<comment type="similarity">
    <text evidence="2">Belongs to the DsbD family.</text>
</comment>
<organism evidence="8 9">
    <name type="scientific">Saccharopolyspora griseoalba</name>
    <dbReference type="NCBI Taxonomy" id="1431848"/>
    <lineage>
        <taxon>Bacteria</taxon>
        <taxon>Bacillati</taxon>
        <taxon>Actinomycetota</taxon>
        <taxon>Actinomycetes</taxon>
        <taxon>Pseudonocardiales</taxon>
        <taxon>Pseudonocardiaceae</taxon>
        <taxon>Saccharopolyspora</taxon>
    </lineage>
</organism>
<dbReference type="PANTHER" id="PTHR31272">
    <property type="entry name" value="CYTOCHROME C-TYPE BIOGENESIS PROTEIN HI_1454-RELATED"/>
    <property type="match status" value="1"/>
</dbReference>